<comment type="caution">
    <text evidence="3">The sequence shown here is derived from an EMBL/GenBank/DDBJ whole genome shotgun (WGS) entry which is preliminary data.</text>
</comment>
<dbReference type="GO" id="GO:0016020">
    <property type="term" value="C:membrane"/>
    <property type="evidence" value="ECO:0007669"/>
    <property type="project" value="InterPro"/>
</dbReference>
<dbReference type="InterPro" id="IPR052932">
    <property type="entry name" value="OprB_Porin"/>
</dbReference>
<dbReference type="EMBL" id="VWPK01000162">
    <property type="protein sequence ID" value="KAA5607832.1"/>
    <property type="molecule type" value="Genomic_DNA"/>
</dbReference>
<comment type="similarity">
    <text evidence="1 2">Belongs to the OprB family.</text>
</comment>
<dbReference type="GO" id="GO:0015288">
    <property type="term" value="F:porin activity"/>
    <property type="evidence" value="ECO:0007669"/>
    <property type="project" value="InterPro"/>
</dbReference>
<evidence type="ECO:0000256" key="1">
    <source>
        <dbReference type="ARBA" id="ARBA00008769"/>
    </source>
</evidence>
<dbReference type="InterPro" id="IPR007049">
    <property type="entry name" value="Carb-sel_porin_OprB"/>
</dbReference>
<name>A0A5M6II54_9PROT</name>
<dbReference type="AlphaFoldDB" id="A0A5M6II54"/>
<dbReference type="OrthoDB" id="177316at2"/>
<dbReference type="PANTHER" id="PTHR37944:SF1">
    <property type="entry name" value="PORIN B"/>
    <property type="match status" value="1"/>
</dbReference>
<dbReference type="PANTHER" id="PTHR37944">
    <property type="entry name" value="PORIN B"/>
    <property type="match status" value="1"/>
</dbReference>
<proteinExistence type="inferred from homology"/>
<dbReference type="InterPro" id="IPR038673">
    <property type="entry name" value="OprB_sf"/>
</dbReference>
<dbReference type="GO" id="GO:0008643">
    <property type="term" value="P:carbohydrate transport"/>
    <property type="evidence" value="ECO:0007669"/>
    <property type="project" value="InterPro"/>
</dbReference>
<reference evidence="3 4" key="1">
    <citation type="submission" date="2019-09" db="EMBL/GenBank/DDBJ databases">
        <title>Genome sequence of Rhodovastum atsumiense, a diverse member of the Acetobacteraceae family of non-sulfur purple photosynthetic bacteria.</title>
        <authorList>
            <person name="Meyer T."/>
            <person name="Kyndt J."/>
        </authorList>
    </citation>
    <scope>NUCLEOTIDE SEQUENCE [LARGE SCALE GENOMIC DNA]</scope>
    <source>
        <strain evidence="3 4">DSM 21279</strain>
    </source>
</reference>
<feature type="non-terminal residue" evidence="3">
    <location>
        <position position="404"/>
    </location>
</feature>
<evidence type="ECO:0000313" key="3">
    <source>
        <dbReference type="EMBL" id="KAA5607832.1"/>
    </source>
</evidence>
<dbReference type="Gene3D" id="2.40.160.180">
    <property type="entry name" value="Carbohydrate-selective porin OprB"/>
    <property type="match status" value="1"/>
</dbReference>
<evidence type="ECO:0000313" key="4">
    <source>
        <dbReference type="Proteomes" id="UP000325255"/>
    </source>
</evidence>
<sequence>RSRLEDAGVTLTLQETSEVLGNVSGGFRQGAVYEGATLMGVQVDTGKAFGLPGGTFNASAYQIHGRGLSSNNIGNINTVSGIEATRATRLFELWYEQALFDDRVSVRVGQQAADQEFQVSQYGGLFINASFGWPTLAAVDLPSGGPAYPLATPGVRLKVKPREDLAVLLGVYSGDPAPVGENPDPQVRNPSGTSFTLNRGVFVIGEVQYSINGGEDATGLPGTYKVGGWYNSNQFSDQRYANDGLLLADPSSSGVALGRTNNWSLYAVADQMVWRKPGTKDQGIGVFGRITGTTNDRNPVNFFMNVGVTWKGAIPARENDTIGLGIGYAHIGAKARRYDRDVTYFTDASYPIRNSETVLELTYQAQVTPWLIVQPDFQYVFRPAGGVPDPLDPTKRIGDAAIFG</sequence>
<organism evidence="3 4">
    <name type="scientific">Rhodovastum atsumiense</name>
    <dbReference type="NCBI Taxonomy" id="504468"/>
    <lineage>
        <taxon>Bacteria</taxon>
        <taxon>Pseudomonadati</taxon>
        <taxon>Pseudomonadota</taxon>
        <taxon>Alphaproteobacteria</taxon>
        <taxon>Acetobacterales</taxon>
        <taxon>Acetobacteraceae</taxon>
        <taxon>Rhodovastum</taxon>
    </lineage>
</organism>
<accession>A0A5M6II54</accession>
<evidence type="ECO:0000256" key="2">
    <source>
        <dbReference type="RuleBase" id="RU363072"/>
    </source>
</evidence>
<dbReference type="Pfam" id="PF04966">
    <property type="entry name" value="OprB"/>
    <property type="match status" value="1"/>
</dbReference>
<feature type="non-terminal residue" evidence="3">
    <location>
        <position position="1"/>
    </location>
</feature>
<dbReference type="Proteomes" id="UP000325255">
    <property type="component" value="Unassembled WGS sequence"/>
</dbReference>
<protein>
    <submittedName>
        <fullName evidence="3">Carbohydrate porin</fullName>
    </submittedName>
</protein>
<keyword evidence="4" id="KW-1185">Reference proteome</keyword>
<gene>
    <name evidence="3" type="ORF">F1189_31870</name>
</gene>
<dbReference type="RefSeq" id="WP_150045867.1">
    <property type="nucleotide sequence ID" value="NZ_VWPK01000162.1"/>
</dbReference>